<reference evidence="2" key="1">
    <citation type="journal article" date="2012" name="Science">
        <title>The Paleozoic origin of enzymatic lignin decomposition reconstructed from 31 fungal genomes.</title>
        <authorList>
            <person name="Floudas D."/>
            <person name="Binder M."/>
            <person name="Riley R."/>
            <person name="Barry K."/>
            <person name="Blanchette R.A."/>
            <person name="Henrissat B."/>
            <person name="Martinez A.T."/>
            <person name="Otillar R."/>
            <person name="Spatafora J.W."/>
            <person name="Yadav J.S."/>
            <person name="Aerts A."/>
            <person name="Benoit I."/>
            <person name="Boyd A."/>
            <person name="Carlson A."/>
            <person name="Copeland A."/>
            <person name="Coutinho P.M."/>
            <person name="de Vries R.P."/>
            <person name="Ferreira P."/>
            <person name="Findley K."/>
            <person name="Foster B."/>
            <person name="Gaskell J."/>
            <person name="Glotzer D."/>
            <person name="Gorecki P."/>
            <person name="Heitman J."/>
            <person name="Hesse C."/>
            <person name="Hori C."/>
            <person name="Igarashi K."/>
            <person name="Jurgens J.A."/>
            <person name="Kallen N."/>
            <person name="Kersten P."/>
            <person name="Kohler A."/>
            <person name="Kuees U."/>
            <person name="Kumar T.K.A."/>
            <person name="Kuo A."/>
            <person name="LaButti K."/>
            <person name="Larrondo L.F."/>
            <person name="Lindquist E."/>
            <person name="Ling A."/>
            <person name="Lombard V."/>
            <person name="Lucas S."/>
            <person name="Lundell T."/>
            <person name="Martin R."/>
            <person name="McLaughlin D.J."/>
            <person name="Morgenstern I."/>
            <person name="Morin E."/>
            <person name="Murat C."/>
            <person name="Nagy L.G."/>
            <person name="Nolan M."/>
            <person name="Ohm R.A."/>
            <person name="Patyshakuliyeva A."/>
            <person name="Rokas A."/>
            <person name="Ruiz-Duenas F.J."/>
            <person name="Sabat G."/>
            <person name="Salamov A."/>
            <person name="Samejima M."/>
            <person name="Schmutz J."/>
            <person name="Slot J.C."/>
            <person name="St John F."/>
            <person name="Stenlid J."/>
            <person name="Sun H."/>
            <person name="Sun S."/>
            <person name="Syed K."/>
            <person name="Tsang A."/>
            <person name="Wiebenga A."/>
            <person name="Young D."/>
            <person name="Pisabarro A."/>
            <person name="Eastwood D.C."/>
            <person name="Martin F."/>
            <person name="Cullen D."/>
            <person name="Grigoriev I.V."/>
            <person name="Hibbett D.S."/>
        </authorList>
    </citation>
    <scope>NUCLEOTIDE SEQUENCE [LARGE SCALE GENOMIC DNA]</scope>
    <source>
        <strain evidence="2">TFB10046</strain>
    </source>
</reference>
<name>J0L9G9_AURST</name>
<evidence type="ECO:0000313" key="1">
    <source>
        <dbReference type="EMBL" id="EJD33001.1"/>
    </source>
</evidence>
<dbReference type="EMBL" id="JH688499">
    <property type="protein sequence ID" value="EJD33001.1"/>
    <property type="molecule type" value="Genomic_DNA"/>
</dbReference>
<protein>
    <submittedName>
        <fullName evidence="1">Uncharacterized protein</fullName>
    </submittedName>
</protein>
<proteinExistence type="predicted"/>
<sequence>MSAHGILFSLEPTASHPDPVCTIHLGETSEAPVIEAASHVGMATPVGYPAWFLTRLSLPTGAGAADHGSTADSFAAIMDRLLGFDSETLPGWACATVDADAEYGVLRPWSSTFQLEDSAARLQPADDNDMSFRLGEQPETAWETLRL</sequence>
<keyword evidence="2" id="KW-1185">Reference proteome</keyword>
<dbReference type="InParanoid" id="J0L9G9"/>
<gene>
    <name evidence="1" type="ORF">AURDEDRAFT_131900</name>
</gene>
<dbReference type="AlphaFoldDB" id="J0L9G9"/>
<dbReference type="Proteomes" id="UP000006514">
    <property type="component" value="Unassembled WGS sequence"/>
</dbReference>
<evidence type="ECO:0000313" key="2">
    <source>
        <dbReference type="Proteomes" id="UP000006514"/>
    </source>
</evidence>
<organism evidence="1 2">
    <name type="scientific">Auricularia subglabra (strain TFB-10046 / SS5)</name>
    <name type="common">White-rot fungus</name>
    <name type="synonym">Auricularia delicata (strain TFB10046)</name>
    <dbReference type="NCBI Taxonomy" id="717982"/>
    <lineage>
        <taxon>Eukaryota</taxon>
        <taxon>Fungi</taxon>
        <taxon>Dikarya</taxon>
        <taxon>Basidiomycota</taxon>
        <taxon>Agaricomycotina</taxon>
        <taxon>Agaricomycetes</taxon>
        <taxon>Auriculariales</taxon>
        <taxon>Auriculariaceae</taxon>
        <taxon>Auricularia</taxon>
    </lineage>
</organism>
<accession>J0L9G9</accession>
<dbReference type="KEGG" id="adl:AURDEDRAFT_131900"/>